<organism evidence="9 10">
    <name type="scientific">Jaapia argillacea MUCL 33604</name>
    <dbReference type="NCBI Taxonomy" id="933084"/>
    <lineage>
        <taxon>Eukaryota</taxon>
        <taxon>Fungi</taxon>
        <taxon>Dikarya</taxon>
        <taxon>Basidiomycota</taxon>
        <taxon>Agaricomycotina</taxon>
        <taxon>Agaricomycetes</taxon>
        <taxon>Agaricomycetidae</taxon>
        <taxon>Jaapiales</taxon>
        <taxon>Jaapiaceae</taxon>
        <taxon>Jaapia</taxon>
    </lineage>
</organism>
<dbReference type="AlphaFoldDB" id="A0A067PVY7"/>
<keyword evidence="7 8" id="KW-0472">Membrane</keyword>
<protein>
    <submittedName>
        <fullName evidence="9">Uncharacterized protein</fullName>
    </submittedName>
</protein>
<evidence type="ECO:0000256" key="2">
    <source>
        <dbReference type="ARBA" id="ARBA00022617"/>
    </source>
</evidence>
<evidence type="ECO:0000256" key="7">
    <source>
        <dbReference type="ARBA" id="ARBA00023136"/>
    </source>
</evidence>
<keyword evidence="5 8" id="KW-1133">Transmembrane helix</keyword>
<proteinExistence type="predicted"/>
<keyword evidence="2" id="KW-0349">Heme</keyword>
<dbReference type="GO" id="GO:0006121">
    <property type="term" value="P:mitochondrial electron transport, succinate to ubiquinone"/>
    <property type="evidence" value="ECO:0007669"/>
    <property type="project" value="TreeGrafter"/>
</dbReference>
<keyword evidence="3 8" id="KW-0812">Transmembrane</keyword>
<evidence type="ECO:0000256" key="3">
    <source>
        <dbReference type="ARBA" id="ARBA00022692"/>
    </source>
</evidence>
<dbReference type="OrthoDB" id="588261at2759"/>
<evidence type="ECO:0000256" key="8">
    <source>
        <dbReference type="SAM" id="Phobius"/>
    </source>
</evidence>
<dbReference type="EMBL" id="KL197716">
    <property type="protein sequence ID" value="KDQ58973.1"/>
    <property type="molecule type" value="Genomic_DNA"/>
</dbReference>
<keyword evidence="10" id="KW-1185">Reference proteome</keyword>
<keyword evidence="4" id="KW-0479">Metal-binding</keyword>
<dbReference type="SUPFAM" id="SSF81343">
    <property type="entry name" value="Fumarate reductase respiratory complex transmembrane subunits"/>
    <property type="match status" value="1"/>
</dbReference>
<feature type="transmembrane region" description="Helical" evidence="8">
    <location>
        <begin position="164"/>
        <end position="181"/>
    </location>
</feature>
<dbReference type="InterPro" id="IPR014314">
    <property type="entry name" value="Succ_DH_cytb556"/>
</dbReference>
<dbReference type="GO" id="GO:0005739">
    <property type="term" value="C:mitochondrion"/>
    <property type="evidence" value="ECO:0007669"/>
    <property type="project" value="GOC"/>
</dbReference>
<name>A0A067PVY7_9AGAM</name>
<dbReference type="STRING" id="933084.A0A067PVY7"/>
<comment type="subcellular location">
    <subcellularLocation>
        <location evidence="1">Membrane</location>
        <topology evidence="1">Multi-pass membrane protein</topology>
    </subcellularLocation>
</comment>
<accession>A0A067PVY7</accession>
<sequence>MMSTRSVGLGSALRRGTFAPKLARNPAVFRNVVAKRYIYRTIQTTSLPPSAAREILNKQRLFRPSSPHFTIYQPQLTWLSSIVNRVTGAALSSLMYAFALAYLAFPTIFSGENIVGVVEQLPTWAKYSGKAILAAPFSFHALNGIRHLGWDIGFFLNLKTCYQAGYAVLIGTAAGTVGLCLM</sequence>
<dbReference type="InterPro" id="IPR034804">
    <property type="entry name" value="SQR/QFR_C/D"/>
</dbReference>
<evidence type="ECO:0000256" key="6">
    <source>
        <dbReference type="ARBA" id="ARBA00023004"/>
    </source>
</evidence>
<dbReference type="PROSITE" id="PS01001">
    <property type="entry name" value="SDH_CYT_2"/>
    <property type="match status" value="1"/>
</dbReference>
<dbReference type="HOGENOM" id="CLU_094691_0_0_1"/>
<dbReference type="Pfam" id="PF01127">
    <property type="entry name" value="Sdh_cyt"/>
    <property type="match status" value="1"/>
</dbReference>
<keyword evidence="6" id="KW-0408">Iron</keyword>
<dbReference type="GO" id="GO:0046872">
    <property type="term" value="F:metal ion binding"/>
    <property type="evidence" value="ECO:0007669"/>
    <property type="project" value="UniProtKB-KW"/>
</dbReference>
<feature type="transmembrane region" description="Helical" evidence="8">
    <location>
        <begin position="86"/>
        <end position="105"/>
    </location>
</feature>
<dbReference type="GO" id="GO:0016020">
    <property type="term" value="C:membrane"/>
    <property type="evidence" value="ECO:0007669"/>
    <property type="project" value="UniProtKB-SubCell"/>
</dbReference>
<gene>
    <name evidence="9" type="ORF">JAAARDRAFT_715234</name>
</gene>
<dbReference type="InParanoid" id="A0A067PVY7"/>
<dbReference type="NCBIfam" id="TIGR02970">
    <property type="entry name" value="succ_dehyd_cytB"/>
    <property type="match status" value="1"/>
</dbReference>
<dbReference type="Gene3D" id="1.20.1300.10">
    <property type="entry name" value="Fumarate reductase/succinate dehydrogenase, transmembrane subunit"/>
    <property type="match status" value="1"/>
</dbReference>
<dbReference type="PANTHER" id="PTHR10978">
    <property type="entry name" value="SUCCINATE DEHYDROGENASE CYTOCHROME B560 SUBUNIT"/>
    <property type="match status" value="1"/>
</dbReference>
<evidence type="ECO:0000256" key="5">
    <source>
        <dbReference type="ARBA" id="ARBA00022989"/>
    </source>
</evidence>
<evidence type="ECO:0000256" key="4">
    <source>
        <dbReference type="ARBA" id="ARBA00022723"/>
    </source>
</evidence>
<evidence type="ECO:0000313" key="9">
    <source>
        <dbReference type="EMBL" id="KDQ58973.1"/>
    </source>
</evidence>
<dbReference type="Proteomes" id="UP000027265">
    <property type="component" value="Unassembled WGS sequence"/>
</dbReference>
<evidence type="ECO:0000313" key="10">
    <source>
        <dbReference type="Proteomes" id="UP000027265"/>
    </source>
</evidence>
<dbReference type="PANTHER" id="PTHR10978:SF5">
    <property type="entry name" value="SUCCINATE DEHYDROGENASE CYTOCHROME B560 SUBUNIT, MITOCHONDRIAL"/>
    <property type="match status" value="1"/>
</dbReference>
<reference evidence="10" key="1">
    <citation type="journal article" date="2014" name="Proc. Natl. Acad. Sci. U.S.A.">
        <title>Extensive sampling of basidiomycete genomes demonstrates inadequacy of the white-rot/brown-rot paradigm for wood decay fungi.</title>
        <authorList>
            <person name="Riley R."/>
            <person name="Salamov A.A."/>
            <person name="Brown D.W."/>
            <person name="Nagy L.G."/>
            <person name="Floudas D."/>
            <person name="Held B.W."/>
            <person name="Levasseur A."/>
            <person name="Lombard V."/>
            <person name="Morin E."/>
            <person name="Otillar R."/>
            <person name="Lindquist E.A."/>
            <person name="Sun H."/>
            <person name="LaButti K.M."/>
            <person name="Schmutz J."/>
            <person name="Jabbour D."/>
            <person name="Luo H."/>
            <person name="Baker S.E."/>
            <person name="Pisabarro A.G."/>
            <person name="Walton J.D."/>
            <person name="Blanchette R.A."/>
            <person name="Henrissat B."/>
            <person name="Martin F."/>
            <person name="Cullen D."/>
            <person name="Hibbett D.S."/>
            <person name="Grigoriev I.V."/>
        </authorList>
    </citation>
    <scope>NUCLEOTIDE SEQUENCE [LARGE SCALE GENOMIC DNA]</scope>
    <source>
        <strain evidence="10">MUCL 33604</strain>
    </source>
</reference>
<evidence type="ECO:0000256" key="1">
    <source>
        <dbReference type="ARBA" id="ARBA00004141"/>
    </source>
</evidence>
<dbReference type="GO" id="GO:0006099">
    <property type="term" value="P:tricarboxylic acid cycle"/>
    <property type="evidence" value="ECO:0007669"/>
    <property type="project" value="InterPro"/>
</dbReference>
<dbReference type="InterPro" id="IPR018495">
    <property type="entry name" value="Succ_DH_cyt_bsu_CS"/>
</dbReference>
<dbReference type="FunCoup" id="A0A067PVY7">
    <property type="interactions" value="205"/>
</dbReference>
<dbReference type="CDD" id="cd03499">
    <property type="entry name" value="SQR_TypeC_SdhC"/>
    <property type="match status" value="1"/>
</dbReference>
<dbReference type="InterPro" id="IPR000701">
    <property type="entry name" value="SuccDH_FuR_B_TM-su"/>
</dbReference>
<dbReference type="GO" id="GO:0009055">
    <property type="term" value="F:electron transfer activity"/>
    <property type="evidence" value="ECO:0007669"/>
    <property type="project" value="InterPro"/>
</dbReference>